<keyword evidence="13" id="KW-0812">Transmembrane</keyword>
<keyword evidence="11" id="KW-0175">Coiled coil</keyword>
<name>A0A6L2MVQ8_TANCI</name>
<dbReference type="InterPro" id="IPR057670">
    <property type="entry name" value="SH3_retrovirus"/>
</dbReference>
<feature type="coiled-coil region" evidence="11">
    <location>
        <begin position="427"/>
        <end position="454"/>
    </location>
</feature>
<sequence>MAKTCHQPPLTSFTNNTTNLLKKPIQLHFTSSSFKCNNNTNLSSSSSVILKEPSPVFTSVKTFAPATVANLGPGFDFLGCAVDGIGIVAIAVMEMLNVKSVGLSLSLEKGLPLGSGLGSSDATAVAVNEIFGGGWGIWIWFLRVWKARRRFQFIMILLLLLLRCLNLVFMVVSRSDDWILMEDISSHCLVDACPIAMEMWKAIEWLKHGESINRFVTIVKQNQDLKNVSYHKIYDILKQYQNEFNEIRAERLARIANPLALVAQHQPVYQPQANPTKYTQSSLARSQATTRNIGKAISNSPSPTYDPEPEVVDDDEASSKEKEIDKPMPLISVSLKKIYKPTNNNLITSLNTINMNVDNTSRTNRGTCDDEPDIQELKAHYKYMAKVQEVIQKDADNSRAIFNTEPLEKAHQDDDLERERALLASLIEKLKCDIDENKKRNKSAETSNKAFKKQTKNWEQKWYYQTGLLRPRADSQSVGQFCEADLEVAFQKSTCYVRDLKGNDLLTGSHGSNLYSVTLQETISPNPIYLMAKATSSQAWLWHRRLSHLNFDTINLLSKNDIVTSLPKLKFVKDHRYSSCELGKSKRKSFQIKILSLKRRLQLIHMDLCGPMRVESINGKKYILVIIDDYSRYTWTHFLRSKDETLKVLINFLKLIQQGLYAQAEAIVTTCFTQNRSLVIPRHEKTPYNIINGRKPTVKFFYIFGSLCYILRDGKNLEKMKEKGDACIFIGYSTPSKGYRVYNKRTRLIVETIHVNFDELPLMALDHVSSDPTSQCPTTVLEHDSLNTTQLDIQTTPEPINQEPSVTTTENIDQAENVMVDKDEFLNIFSTPIYEVREPYSRHVDLSNMHTFYQRHPSEHHWTRDHPLEQVIGNPSRPVRTRRQLETDGEIYMFALVVSHTEPKNIKKAMTDHAWIEAIQEELHQWMSRHLNLNGHLKEEVYANQPDGFVDPHHPDNVYRLKKALYGLKQAPRAWGRHISCANLRIQIHQSPRGIFINQAKYVQEMLRKHGMNSCEIGALTATKPLDAELSGTPVDQKKYYSMVGALRIEKHLKEVKRIFWYLKNIIHIGIWYPKDTGGDKLVSWSSKKKDCTSMSRSKAEYVSISACCAQVLWMRTQLTDYGFHFDKIPMYCDSKAAIAISCNLVHHSCTKHSDVRYHFIKEHVERGIVELFFAGTEY</sequence>
<evidence type="ECO:0000256" key="1">
    <source>
        <dbReference type="ARBA" id="ARBA00022722"/>
    </source>
</evidence>
<dbReference type="GO" id="GO:0046872">
    <property type="term" value="F:metal ion binding"/>
    <property type="evidence" value="ECO:0007669"/>
    <property type="project" value="UniProtKB-KW"/>
</dbReference>
<keyword evidence="13" id="KW-1133">Transmembrane helix</keyword>
<organism evidence="17">
    <name type="scientific">Tanacetum cinerariifolium</name>
    <name type="common">Dalmatian daisy</name>
    <name type="synonym">Chrysanthemum cinerariifolium</name>
    <dbReference type="NCBI Taxonomy" id="118510"/>
    <lineage>
        <taxon>Eukaryota</taxon>
        <taxon>Viridiplantae</taxon>
        <taxon>Streptophyta</taxon>
        <taxon>Embryophyta</taxon>
        <taxon>Tracheophyta</taxon>
        <taxon>Spermatophyta</taxon>
        <taxon>Magnoliopsida</taxon>
        <taxon>eudicotyledons</taxon>
        <taxon>Gunneridae</taxon>
        <taxon>Pentapetalae</taxon>
        <taxon>asterids</taxon>
        <taxon>campanulids</taxon>
        <taxon>Asterales</taxon>
        <taxon>Asteraceae</taxon>
        <taxon>Asteroideae</taxon>
        <taxon>Anthemideae</taxon>
        <taxon>Anthemidinae</taxon>
        <taxon>Tanacetum</taxon>
    </lineage>
</organism>
<dbReference type="GO" id="GO:0006310">
    <property type="term" value="P:DNA recombination"/>
    <property type="evidence" value="ECO:0007669"/>
    <property type="project" value="UniProtKB-KW"/>
</dbReference>
<evidence type="ECO:0000256" key="2">
    <source>
        <dbReference type="ARBA" id="ARBA00022723"/>
    </source>
</evidence>
<dbReference type="AlphaFoldDB" id="A0A6L2MVQ8"/>
<dbReference type="InterPro" id="IPR012337">
    <property type="entry name" value="RNaseH-like_sf"/>
</dbReference>
<keyword evidence="13" id="KW-0472">Membrane</keyword>
<evidence type="ECO:0000256" key="11">
    <source>
        <dbReference type="SAM" id="Coils"/>
    </source>
</evidence>
<dbReference type="Pfam" id="PF13976">
    <property type="entry name" value="gag_pre-integrs"/>
    <property type="match status" value="1"/>
</dbReference>
<reference evidence="17" key="1">
    <citation type="journal article" date="2019" name="Sci. Rep.">
        <title>Draft genome of Tanacetum cinerariifolium, the natural source of mosquito coil.</title>
        <authorList>
            <person name="Yamashiro T."/>
            <person name="Shiraishi A."/>
            <person name="Satake H."/>
            <person name="Nakayama K."/>
        </authorList>
    </citation>
    <scope>NUCLEOTIDE SEQUENCE</scope>
</reference>
<evidence type="ECO:0000259" key="15">
    <source>
        <dbReference type="Pfam" id="PF13976"/>
    </source>
</evidence>
<dbReference type="SUPFAM" id="SSF53098">
    <property type="entry name" value="Ribonuclease H-like"/>
    <property type="match status" value="1"/>
</dbReference>
<feature type="transmembrane region" description="Helical" evidence="13">
    <location>
        <begin position="122"/>
        <end position="141"/>
    </location>
</feature>
<dbReference type="GO" id="GO:0003887">
    <property type="term" value="F:DNA-directed DNA polymerase activity"/>
    <property type="evidence" value="ECO:0007669"/>
    <property type="project" value="UniProtKB-KW"/>
</dbReference>
<dbReference type="GO" id="GO:0016787">
    <property type="term" value="F:hydrolase activity"/>
    <property type="evidence" value="ECO:0007669"/>
    <property type="project" value="UniProtKB-KW"/>
</dbReference>
<feature type="compositionally biased region" description="Acidic residues" evidence="12">
    <location>
        <begin position="307"/>
        <end position="316"/>
    </location>
</feature>
<keyword evidence="4" id="KW-0378">Hydrolase</keyword>
<keyword evidence="2" id="KW-0479">Metal-binding</keyword>
<dbReference type="InterPro" id="IPR036397">
    <property type="entry name" value="RNaseH_sf"/>
</dbReference>
<dbReference type="GO" id="GO:0003676">
    <property type="term" value="F:nucleic acid binding"/>
    <property type="evidence" value="ECO:0007669"/>
    <property type="project" value="InterPro"/>
</dbReference>
<keyword evidence="8" id="KW-0239">DNA-directed DNA polymerase</keyword>
<dbReference type="Pfam" id="PF07727">
    <property type="entry name" value="RVT_2"/>
    <property type="match status" value="1"/>
</dbReference>
<evidence type="ECO:0000259" key="16">
    <source>
        <dbReference type="Pfam" id="PF25597"/>
    </source>
</evidence>
<evidence type="ECO:0000256" key="10">
    <source>
        <dbReference type="ARBA" id="ARBA00023268"/>
    </source>
</evidence>
<dbReference type="InterPro" id="IPR013103">
    <property type="entry name" value="RVT_2"/>
</dbReference>
<proteinExistence type="predicted"/>
<evidence type="ECO:0000256" key="5">
    <source>
        <dbReference type="ARBA" id="ARBA00022842"/>
    </source>
</evidence>
<dbReference type="GO" id="GO:0015074">
    <property type="term" value="P:DNA integration"/>
    <property type="evidence" value="ECO:0007669"/>
    <property type="project" value="UniProtKB-KW"/>
</dbReference>
<keyword evidence="5" id="KW-0460">Magnesium</keyword>
<gene>
    <name evidence="17" type="ORF">Tci_050066</name>
</gene>
<evidence type="ECO:0000256" key="3">
    <source>
        <dbReference type="ARBA" id="ARBA00022759"/>
    </source>
</evidence>
<dbReference type="InterPro" id="IPR025724">
    <property type="entry name" value="GAG-pre-integrase_dom"/>
</dbReference>
<dbReference type="PANTHER" id="PTHR42648:SF11">
    <property type="entry name" value="TRANSPOSON TY4-P GAG-POL POLYPROTEIN"/>
    <property type="match status" value="1"/>
</dbReference>
<evidence type="ECO:0000256" key="7">
    <source>
        <dbReference type="ARBA" id="ARBA00022918"/>
    </source>
</evidence>
<dbReference type="EMBL" id="BKCJ010007602">
    <property type="protein sequence ID" value="GEU78088.1"/>
    <property type="molecule type" value="Genomic_DNA"/>
</dbReference>
<evidence type="ECO:0000256" key="6">
    <source>
        <dbReference type="ARBA" id="ARBA00022908"/>
    </source>
</evidence>
<dbReference type="GO" id="GO:0004519">
    <property type="term" value="F:endonuclease activity"/>
    <property type="evidence" value="ECO:0007669"/>
    <property type="project" value="UniProtKB-KW"/>
</dbReference>
<keyword evidence="8" id="KW-0548">Nucleotidyltransferase</keyword>
<feature type="compositionally biased region" description="Polar residues" evidence="12">
    <location>
        <begin position="279"/>
        <end position="303"/>
    </location>
</feature>
<dbReference type="Gene3D" id="3.30.230.10">
    <property type="match status" value="1"/>
</dbReference>
<dbReference type="InterPro" id="IPR039537">
    <property type="entry name" value="Retrotran_Ty1/copia-like"/>
</dbReference>
<feature type="domain" description="Retroviral polymerase SH3-like" evidence="16">
    <location>
        <begin position="706"/>
        <end position="760"/>
    </location>
</feature>
<evidence type="ECO:0000256" key="8">
    <source>
        <dbReference type="ARBA" id="ARBA00022932"/>
    </source>
</evidence>
<evidence type="ECO:0000313" key="17">
    <source>
        <dbReference type="EMBL" id="GEU78088.1"/>
    </source>
</evidence>
<evidence type="ECO:0000256" key="9">
    <source>
        <dbReference type="ARBA" id="ARBA00023172"/>
    </source>
</evidence>
<evidence type="ECO:0000256" key="4">
    <source>
        <dbReference type="ARBA" id="ARBA00022801"/>
    </source>
</evidence>
<evidence type="ECO:0000259" key="14">
    <source>
        <dbReference type="Pfam" id="PF07727"/>
    </source>
</evidence>
<protein>
    <recommendedName>
        <fullName evidence="18">Retrovirus-related Pol polyprotein from transposon TNT 1-94</fullName>
    </recommendedName>
</protein>
<comment type="caution">
    <text evidence="17">The sequence shown here is derived from an EMBL/GenBank/DDBJ whole genome shotgun (WGS) entry which is preliminary data.</text>
</comment>
<dbReference type="Pfam" id="PF25597">
    <property type="entry name" value="SH3_retrovirus"/>
    <property type="match status" value="1"/>
</dbReference>
<dbReference type="PANTHER" id="PTHR42648">
    <property type="entry name" value="TRANSPOSASE, PUTATIVE-RELATED"/>
    <property type="match status" value="1"/>
</dbReference>
<evidence type="ECO:0000256" key="12">
    <source>
        <dbReference type="SAM" id="MobiDB-lite"/>
    </source>
</evidence>
<accession>A0A6L2MVQ8</accession>
<dbReference type="InterPro" id="IPR014721">
    <property type="entry name" value="Ribsml_uS5_D2-typ_fold_subgr"/>
</dbReference>
<dbReference type="InterPro" id="IPR020568">
    <property type="entry name" value="Ribosomal_Su5_D2-typ_SF"/>
</dbReference>
<keyword evidence="6" id="KW-0229">DNA integration</keyword>
<keyword evidence="3" id="KW-0255">Endonuclease</keyword>
<dbReference type="SUPFAM" id="SSF54211">
    <property type="entry name" value="Ribosomal protein S5 domain 2-like"/>
    <property type="match status" value="1"/>
</dbReference>
<dbReference type="CDD" id="cd09272">
    <property type="entry name" value="RNase_HI_RT_Ty1"/>
    <property type="match status" value="1"/>
</dbReference>
<feature type="region of interest" description="Disordered" evidence="12">
    <location>
        <begin position="279"/>
        <end position="322"/>
    </location>
</feature>
<feature type="transmembrane region" description="Helical" evidence="13">
    <location>
        <begin position="153"/>
        <end position="172"/>
    </location>
</feature>
<evidence type="ECO:0000256" key="13">
    <source>
        <dbReference type="SAM" id="Phobius"/>
    </source>
</evidence>
<keyword evidence="9" id="KW-0233">DNA recombination</keyword>
<keyword evidence="7" id="KW-0695">RNA-directed DNA polymerase</keyword>
<keyword evidence="10" id="KW-0511">Multifunctional enzyme</keyword>
<keyword evidence="1" id="KW-0540">Nuclease</keyword>
<keyword evidence="8" id="KW-0808">Transferase</keyword>
<feature type="domain" description="GAG-pre-integrase" evidence="15">
    <location>
        <begin position="513"/>
        <end position="585"/>
    </location>
</feature>
<evidence type="ECO:0008006" key="18">
    <source>
        <dbReference type="Google" id="ProtNLM"/>
    </source>
</evidence>
<dbReference type="Gene3D" id="3.30.420.10">
    <property type="entry name" value="Ribonuclease H-like superfamily/Ribonuclease H"/>
    <property type="match status" value="1"/>
</dbReference>
<feature type="domain" description="Reverse transcriptase Ty1/copia-type" evidence="14">
    <location>
        <begin position="930"/>
        <end position="997"/>
    </location>
</feature>
<dbReference type="GO" id="GO:0003964">
    <property type="term" value="F:RNA-directed DNA polymerase activity"/>
    <property type="evidence" value="ECO:0007669"/>
    <property type="project" value="UniProtKB-KW"/>
</dbReference>